<dbReference type="Gramene" id="evm.model.05.660">
    <property type="protein sequence ID" value="cds.evm.model.05.660"/>
    <property type="gene ID" value="evm.TU.05.660"/>
</dbReference>
<evidence type="ECO:0000256" key="1">
    <source>
        <dbReference type="SAM" id="MobiDB-lite"/>
    </source>
</evidence>
<organism evidence="2 3">
    <name type="scientific">Cannabis sativa</name>
    <name type="common">Hemp</name>
    <name type="synonym">Marijuana</name>
    <dbReference type="NCBI Taxonomy" id="3483"/>
    <lineage>
        <taxon>Eukaryota</taxon>
        <taxon>Viridiplantae</taxon>
        <taxon>Streptophyta</taxon>
        <taxon>Embryophyta</taxon>
        <taxon>Tracheophyta</taxon>
        <taxon>Spermatophyta</taxon>
        <taxon>Magnoliopsida</taxon>
        <taxon>eudicotyledons</taxon>
        <taxon>Gunneridae</taxon>
        <taxon>Pentapetalae</taxon>
        <taxon>rosids</taxon>
        <taxon>fabids</taxon>
        <taxon>Rosales</taxon>
        <taxon>Cannabaceae</taxon>
        <taxon>Cannabis</taxon>
    </lineage>
</organism>
<sequence>MAIELLTAAIKSEDLRDQAFKLRPLVFTSITQHQVQLECAQASKVLAEPIAGRPGWIVPCSGQPSTGLAGQGCRNTPARVFLTSFPTRLQHSHDFRTVQTAHKEKKLKDHPPSPTFPAPSKRKVYLHSPSKRVSKCHRSIEEESNSDFELNDQFIQLAKVAKGKGKSLILNFPTKAGLEEPSNDIVVEVKGKLNREFGSKSVANASVESDQVGPSLYKAHEHNLFSNDDDDFIDVGASMACGVQVVEKMIFYESSSIAAVAGQSSSSSGFQGYVQNDFYDIAVFEETPILIPGKRDRNKGTVLKSHFIELGSVDAKLDSVSNSLDDSDFKIVKYVHRLCPLDDKIGEPVDPNLEANIDILFRLLAQAIFLRGGELEI</sequence>
<feature type="region of interest" description="Disordered" evidence="1">
    <location>
        <begin position="98"/>
        <end position="122"/>
    </location>
</feature>
<keyword evidence="3" id="KW-1185">Reference proteome</keyword>
<dbReference type="Proteomes" id="UP000596661">
    <property type="component" value="Chromosome 5"/>
</dbReference>
<accession>A0A803PRB4</accession>
<protein>
    <submittedName>
        <fullName evidence="2">Uncharacterized protein</fullName>
    </submittedName>
</protein>
<evidence type="ECO:0000313" key="3">
    <source>
        <dbReference type="Proteomes" id="UP000596661"/>
    </source>
</evidence>
<reference evidence="2" key="2">
    <citation type="submission" date="2021-03" db="UniProtKB">
        <authorList>
            <consortium name="EnsemblPlants"/>
        </authorList>
    </citation>
    <scope>IDENTIFICATION</scope>
</reference>
<dbReference type="EnsemblPlants" id="evm.model.05.660">
    <property type="protein sequence ID" value="cds.evm.model.05.660"/>
    <property type="gene ID" value="evm.TU.05.660"/>
</dbReference>
<reference evidence="2" key="1">
    <citation type="submission" date="2018-11" db="EMBL/GenBank/DDBJ databases">
        <authorList>
            <person name="Grassa J C."/>
        </authorList>
    </citation>
    <scope>NUCLEOTIDE SEQUENCE [LARGE SCALE GENOMIC DNA]</scope>
</reference>
<dbReference type="EMBL" id="UZAU01000438">
    <property type="status" value="NOT_ANNOTATED_CDS"/>
    <property type="molecule type" value="Genomic_DNA"/>
</dbReference>
<proteinExistence type="predicted"/>
<dbReference type="AlphaFoldDB" id="A0A803PRB4"/>
<evidence type="ECO:0000313" key="2">
    <source>
        <dbReference type="EnsemblPlants" id="cds.evm.model.05.660"/>
    </source>
</evidence>
<name>A0A803PRB4_CANSA</name>